<dbReference type="InterPro" id="IPR025562">
    <property type="entry name" value="Tae4"/>
</dbReference>
<keyword evidence="2" id="KW-1185">Reference proteome</keyword>
<dbReference type="AlphaFoldDB" id="A0A317CCL8"/>
<protein>
    <submittedName>
        <fullName evidence="1">Uncharacterized protein</fullName>
    </submittedName>
</protein>
<dbReference type="Gene3D" id="4.10.280.80">
    <property type="match status" value="1"/>
</dbReference>
<gene>
    <name evidence="1" type="ORF">DKT75_10330</name>
</gene>
<sequence>MKLFWHNHPGRENVCDDTLFANQCAIRMSTALELSGVIIPVDRRILRRCTTEYRAFSDHNHGLVKGHVLAAQELANWIKSEPSTFGSREVVHSKEEILGRSGVIFFRDGWGTTDHIDVWDGESLVGGFPSYFETEFKELWFWDLY</sequence>
<dbReference type="Gene3D" id="3.90.1720.80">
    <property type="match status" value="1"/>
</dbReference>
<dbReference type="OrthoDB" id="1262040at2"/>
<dbReference type="Proteomes" id="UP000245506">
    <property type="component" value="Unassembled WGS sequence"/>
</dbReference>
<organism evidence="1 2">
    <name type="scientific">Leucothrix arctica</name>
    <dbReference type="NCBI Taxonomy" id="1481894"/>
    <lineage>
        <taxon>Bacteria</taxon>
        <taxon>Pseudomonadati</taxon>
        <taxon>Pseudomonadota</taxon>
        <taxon>Gammaproteobacteria</taxon>
        <taxon>Thiotrichales</taxon>
        <taxon>Thiotrichaceae</taxon>
        <taxon>Leucothrix</taxon>
    </lineage>
</organism>
<evidence type="ECO:0000313" key="2">
    <source>
        <dbReference type="Proteomes" id="UP000245506"/>
    </source>
</evidence>
<accession>A0A317CCL8</accession>
<dbReference type="EMBL" id="QGKL01000029">
    <property type="protein sequence ID" value="PWQ96435.1"/>
    <property type="molecule type" value="Genomic_DNA"/>
</dbReference>
<comment type="caution">
    <text evidence="1">The sequence shown here is derived from an EMBL/GenBank/DDBJ whole genome shotgun (WGS) entry which is preliminary data.</text>
</comment>
<proteinExistence type="predicted"/>
<name>A0A317CCL8_9GAMM</name>
<dbReference type="Pfam" id="PF14113">
    <property type="entry name" value="Tae4"/>
    <property type="match status" value="1"/>
</dbReference>
<evidence type="ECO:0000313" key="1">
    <source>
        <dbReference type="EMBL" id="PWQ96435.1"/>
    </source>
</evidence>
<reference evidence="1 2" key="1">
    <citation type="submission" date="2018-05" db="EMBL/GenBank/DDBJ databases">
        <title>Leucothrix arctica sp. nov., isolated from Arctic seawater.</title>
        <authorList>
            <person name="Choi A."/>
            <person name="Baek K."/>
        </authorList>
    </citation>
    <scope>NUCLEOTIDE SEQUENCE [LARGE SCALE GENOMIC DNA]</scope>
    <source>
        <strain evidence="1 2">IMCC9719</strain>
    </source>
</reference>